<dbReference type="UniPathway" id="UPA00164"/>
<dbReference type="InParanoid" id="A0A1Q5PVY8"/>
<dbReference type="RefSeq" id="WP_073824396.1">
    <property type="nucleotide sequence ID" value="NZ_MQVS01000005.1"/>
</dbReference>
<dbReference type="EMBL" id="MQVS01000005">
    <property type="protein sequence ID" value="OKL51783.1"/>
    <property type="molecule type" value="Genomic_DNA"/>
</dbReference>
<evidence type="ECO:0000256" key="3">
    <source>
        <dbReference type="ARBA" id="ARBA00011245"/>
    </source>
</evidence>
<dbReference type="InterPro" id="IPR011009">
    <property type="entry name" value="Kinase-like_dom_sf"/>
</dbReference>
<proteinExistence type="inferred from homology"/>
<keyword evidence="17" id="KW-1185">Reference proteome</keyword>
<dbReference type="FunCoup" id="A0A1Q5PVY8">
    <property type="interactions" value="15"/>
</dbReference>
<evidence type="ECO:0000256" key="2">
    <source>
        <dbReference type="ARBA" id="ARBA00006219"/>
    </source>
</evidence>
<dbReference type="SUPFAM" id="SSF56112">
    <property type="entry name" value="Protein kinase-like (PK-like)"/>
    <property type="match status" value="1"/>
</dbReference>
<keyword evidence="8" id="KW-0547">Nucleotide-binding</keyword>
<evidence type="ECO:0000256" key="9">
    <source>
        <dbReference type="ARBA" id="ARBA00022777"/>
    </source>
</evidence>
<comment type="similarity">
    <text evidence="2">Belongs to the aminoglycoside phosphotransferase family.</text>
</comment>
<gene>
    <name evidence="16" type="ORF">BSZ40_06435</name>
</gene>
<comment type="subunit">
    <text evidence="3">Monomer.</text>
</comment>
<evidence type="ECO:0000256" key="11">
    <source>
        <dbReference type="ARBA" id="ARBA00023056"/>
    </source>
</evidence>
<dbReference type="Pfam" id="PF18085">
    <property type="entry name" value="Mak_N_cap"/>
    <property type="match status" value="1"/>
</dbReference>
<evidence type="ECO:0000259" key="15">
    <source>
        <dbReference type="Pfam" id="PF18085"/>
    </source>
</evidence>
<reference evidence="17" key="1">
    <citation type="submission" date="2016-12" db="EMBL/GenBank/DDBJ databases">
        <authorList>
            <person name="Meng X."/>
        </authorList>
    </citation>
    <scope>NUCLEOTIDE SEQUENCE [LARGE SCALE GENOMIC DNA]</scope>
    <source>
        <strain evidence="17">DSM 20732</strain>
    </source>
</reference>
<keyword evidence="9" id="KW-0418">Kinase</keyword>
<comment type="caution">
    <text evidence="16">The sequence shown here is derived from an EMBL/GenBank/DDBJ whole genome shotgun (WGS) entry which is preliminary data.</text>
</comment>
<evidence type="ECO:0000256" key="4">
    <source>
        <dbReference type="ARBA" id="ARBA00011962"/>
    </source>
</evidence>
<feature type="domain" description="Maltokinase N-terminal cap" evidence="15">
    <location>
        <begin position="17"/>
        <end position="92"/>
    </location>
</feature>
<dbReference type="Gene3D" id="3.90.1200.10">
    <property type="match status" value="1"/>
</dbReference>
<accession>A0A1Q5PVY8</accession>
<dbReference type="GO" id="GO:0016301">
    <property type="term" value="F:kinase activity"/>
    <property type="evidence" value="ECO:0007669"/>
    <property type="project" value="UniProtKB-KW"/>
</dbReference>
<evidence type="ECO:0000256" key="7">
    <source>
        <dbReference type="ARBA" id="ARBA00022679"/>
    </source>
</evidence>
<evidence type="ECO:0000256" key="14">
    <source>
        <dbReference type="ARBA" id="ARBA00049067"/>
    </source>
</evidence>
<dbReference type="GO" id="GO:0005978">
    <property type="term" value="P:glycogen biosynthetic process"/>
    <property type="evidence" value="ECO:0007669"/>
    <property type="project" value="UniProtKB-UniPathway"/>
</dbReference>
<keyword evidence="10" id="KW-0067">ATP-binding</keyword>
<evidence type="ECO:0000256" key="6">
    <source>
        <dbReference type="ARBA" id="ARBA00022600"/>
    </source>
</evidence>
<evidence type="ECO:0000256" key="10">
    <source>
        <dbReference type="ARBA" id="ARBA00022840"/>
    </source>
</evidence>
<evidence type="ECO:0000313" key="17">
    <source>
        <dbReference type="Proteomes" id="UP000185612"/>
    </source>
</evidence>
<dbReference type="EC" id="2.7.1.175" evidence="4"/>
<evidence type="ECO:0000313" key="16">
    <source>
        <dbReference type="EMBL" id="OKL51783.1"/>
    </source>
</evidence>
<dbReference type="InterPro" id="IPR040999">
    <property type="entry name" value="Mak_N_cap"/>
</dbReference>
<evidence type="ECO:0000256" key="8">
    <source>
        <dbReference type="ARBA" id="ARBA00022741"/>
    </source>
</evidence>
<dbReference type="GO" id="GO:0005524">
    <property type="term" value="F:ATP binding"/>
    <property type="evidence" value="ECO:0007669"/>
    <property type="project" value="UniProtKB-KW"/>
</dbReference>
<name>A0A1Q5PVY8_9ACTO</name>
<keyword evidence="12" id="KW-0119">Carbohydrate metabolism</keyword>
<evidence type="ECO:0000256" key="5">
    <source>
        <dbReference type="ARBA" id="ARBA00013882"/>
    </source>
</evidence>
<keyword evidence="7" id="KW-0808">Transferase</keyword>
<dbReference type="STRING" id="52770.BSZ40_06435"/>
<comment type="catalytic activity">
    <reaction evidence="14">
        <text>D-maltose + ATP = alpha-maltose 1-phosphate + ADP + H(+)</text>
        <dbReference type="Rhea" id="RHEA:31915"/>
        <dbReference type="ChEBI" id="CHEBI:15378"/>
        <dbReference type="ChEBI" id="CHEBI:17306"/>
        <dbReference type="ChEBI" id="CHEBI:30616"/>
        <dbReference type="ChEBI" id="CHEBI:63576"/>
        <dbReference type="ChEBI" id="CHEBI:456216"/>
        <dbReference type="EC" id="2.7.1.175"/>
    </reaction>
</comment>
<keyword evidence="6" id="KW-0321">Glycogen metabolism</keyword>
<sequence length="440" mass="45986">MTDWFHSAELVSLLAQWLPTLRWFPAKDDPLATIESVQCVPLATASDDVRLALVRLATAEGPLVLQVPLVRLPAAPPGADVVGRVQGGVLVDGAAQPHFLAAWLAAAETGGQVLAAPDGSSPLPELRAGLAGARALGAEQSNTSVLLPSATGGAVLKLFRVLASGENPDVALPVALARAGWHRVPRPVAWLSLPAAGALLGQAGSVVHSGVLATYVPAATDGFTHFTNLLAAGEREQVTQLAGTLGAATAQMHAVLHNLGTADPGQPAALVAKLQAQADWAIGVASVLAPLAGDIKDALAAVAHVGDLPAAHRLHGDYHLGQCLWGADGWYVLDFEGEPLRPLAERTAPDQPARDVAGMLRSFDYAAAVAHLADDELRQAARTAFLAGYRAEELAAPLPEKLVRAYELDKALYEVVYEVRNRPDWVEIPLAGVRRLLADS</sequence>
<protein>
    <recommendedName>
        <fullName evidence="5">Maltokinase</fullName>
        <ecNumber evidence="4">2.7.1.175</ecNumber>
    </recommendedName>
    <alternativeName>
        <fullName evidence="13">Maltose-1-phosphate synthase</fullName>
    </alternativeName>
</protein>
<comment type="pathway">
    <text evidence="1">Glycan biosynthesis; glycogen biosynthesis.</text>
</comment>
<dbReference type="Proteomes" id="UP000185612">
    <property type="component" value="Unassembled WGS sequence"/>
</dbReference>
<evidence type="ECO:0000256" key="13">
    <source>
        <dbReference type="ARBA" id="ARBA00031251"/>
    </source>
</evidence>
<organism evidence="16 17">
    <name type="scientific">Buchananella hordeovulneris</name>
    <dbReference type="NCBI Taxonomy" id="52770"/>
    <lineage>
        <taxon>Bacteria</taxon>
        <taxon>Bacillati</taxon>
        <taxon>Actinomycetota</taxon>
        <taxon>Actinomycetes</taxon>
        <taxon>Actinomycetales</taxon>
        <taxon>Actinomycetaceae</taxon>
        <taxon>Buchananella</taxon>
    </lineage>
</organism>
<evidence type="ECO:0000256" key="12">
    <source>
        <dbReference type="ARBA" id="ARBA00023277"/>
    </source>
</evidence>
<evidence type="ECO:0000256" key="1">
    <source>
        <dbReference type="ARBA" id="ARBA00004964"/>
    </source>
</evidence>
<dbReference type="OrthoDB" id="3787729at2"/>
<keyword evidence="11" id="KW-0320">Glycogen biosynthesis</keyword>
<dbReference type="AlphaFoldDB" id="A0A1Q5PVY8"/>